<keyword evidence="3" id="KW-0574">Periplasm</keyword>
<dbReference type="PANTHER" id="PTHR43649">
    <property type="entry name" value="ARABINOSE-BINDING PROTEIN-RELATED"/>
    <property type="match status" value="1"/>
</dbReference>
<evidence type="ECO:0008006" key="6">
    <source>
        <dbReference type="Google" id="ProtNLM"/>
    </source>
</evidence>
<dbReference type="InterPro" id="IPR006059">
    <property type="entry name" value="SBP"/>
</dbReference>
<accession>A0A1D7TYD2</accession>
<evidence type="ECO:0000256" key="2">
    <source>
        <dbReference type="ARBA" id="ARBA00008520"/>
    </source>
</evidence>
<evidence type="ECO:0000256" key="3">
    <source>
        <dbReference type="ARBA" id="ARBA00022764"/>
    </source>
</evidence>
<reference evidence="4 5" key="1">
    <citation type="journal article" date="2015" name="Antonie Van Leeuwenhoek">
        <title>Bosea vaviloviae sp. nov., a new species of slow-growing rhizobia isolated from nodules of the relict species Vavilovia formosa (Stev.) Fed.</title>
        <authorList>
            <person name="Safronova V.I."/>
            <person name="Kuznetsova I.G."/>
            <person name="Sazanova A.L."/>
            <person name="Kimeklis A.K."/>
            <person name="Belimov A.A."/>
            <person name="Andronov E.E."/>
            <person name="Pinaev A.G."/>
            <person name="Chizhevskaya E.P."/>
            <person name="Pukhaev A.R."/>
            <person name="Popov K.P."/>
            <person name="Willems A."/>
            <person name="Tikhonovich I.A."/>
        </authorList>
    </citation>
    <scope>NUCLEOTIDE SEQUENCE [LARGE SCALE GENOMIC DNA]</scope>
    <source>
        <strain evidence="4 5">Vaf18</strain>
    </source>
</reference>
<protein>
    <recommendedName>
        <fullName evidence="6">Sugar ABC transporter substrate-binding protein</fullName>
    </recommendedName>
</protein>
<dbReference type="Gene3D" id="3.40.190.10">
    <property type="entry name" value="Periplasmic binding protein-like II"/>
    <property type="match status" value="1"/>
</dbReference>
<evidence type="ECO:0000313" key="5">
    <source>
        <dbReference type="Proteomes" id="UP000094969"/>
    </source>
</evidence>
<dbReference type="AlphaFoldDB" id="A0A1D7TYD2"/>
<comment type="subcellular location">
    <subcellularLocation>
        <location evidence="1">Periplasm</location>
    </subcellularLocation>
</comment>
<proteinExistence type="inferred from homology"/>
<dbReference type="InterPro" id="IPR050490">
    <property type="entry name" value="Bact_solute-bd_prot1"/>
</dbReference>
<organism evidence="4 5">
    <name type="scientific">Bosea vaviloviae</name>
    <dbReference type="NCBI Taxonomy" id="1526658"/>
    <lineage>
        <taxon>Bacteria</taxon>
        <taxon>Pseudomonadati</taxon>
        <taxon>Pseudomonadota</taxon>
        <taxon>Alphaproteobacteria</taxon>
        <taxon>Hyphomicrobiales</taxon>
        <taxon>Boseaceae</taxon>
        <taxon>Bosea</taxon>
    </lineage>
</organism>
<dbReference type="STRING" id="1526658.BHK69_06205"/>
<evidence type="ECO:0000256" key="1">
    <source>
        <dbReference type="ARBA" id="ARBA00004418"/>
    </source>
</evidence>
<dbReference type="Pfam" id="PF01547">
    <property type="entry name" value="SBP_bac_1"/>
    <property type="match status" value="1"/>
</dbReference>
<keyword evidence="5" id="KW-1185">Reference proteome</keyword>
<name>A0A1D7TYD2_9HYPH</name>
<dbReference type="GO" id="GO:0042597">
    <property type="term" value="C:periplasmic space"/>
    <property type="evidence" value="ECO:0007669"/>
    <property type="project" value="UniProtKB-SubCell"/>
</dbReference>
<sequence length="427" mass="46538">MLKGGAAAATLFAAPAVRAQGERKVVFWHSYTQKIRSDFMRGVADRFQAANPGIKVEIEVMSWAAFGQRWPAARAANALPDVAITLGRNAIPMSIAGALHSTEPVLKALGGPEAFIPGLIEKSCKFNDAYVSLPHYVHSFINVYRKDRLAAAGLPVPVTWEDNLKAALAMTKPPEYYGNILKLAKDDYAGAEFLWCMTQSAGGHFYDAKGQVLFDSEPVRQAAEWLAEIGRKTSGPGIANLRLADTFSLVNSGKQSMCNDSAAIIGVAAQDAPDVARNLDATLMPSKVTPGYQTNLIAAVLPKGRNSEDAQKFLAYLFAEESYMPFLTTIPLFMFPAYRKADMKRFTDNPVIAAYPNVVKSTLDSVERGVMAGMDFGLNPFAAPVLTSGLIEDMLQRIILNDRPVRQEVAATAEKMDRLLQSIRSRL</sequence>
<comment type="similarity">
    <text evidence="2">Belongs to the bacterial solute-binding protein 1 family.</text>
</comment>
<dbReference type="EMBL" id="CP017147">
    <property type="protein sequence ID" value="AOO80122.1"/>
    <property type="molecule type" value="Genomic_DNA"/>
</dbReference>
<dbReference type="Proteomes" id="UP000094969">
    <property type="component" value="Chromosome"/>
</dbReference>
<gene>
    <name evidence="4" type="ORF">BHK69_06205</name>
</gene>
<dbReference type="KEGG" id="bvv:BHK69_06205"/>
<evidence type="ECO:0000313" key="4">
    <source>
        <dbReference type="EMBL" id="AOO80122.1"/>
    </source>
</evidence>
<dbReference type="SUPFAM" id="SSF53850">
    <property type="entry name" value="Periplasmic binding protein-like II"/>
    <property type="match status" value="1"/>
</dbReference>
<dbReference type="PANTHER" id="PTHR43649:SF12">
    <property type="entry name" value="DIACETYLCHITOBIOSE BINDING PROTEIN DASA"/>
    <property type="match status" value="1"/>
</dbReference>